<name>A0A9P6T312_9FUNG</name>
<protein>
    <submittedName>
        <fullName evidence="1">Uncharacterized protein</fullName>
    </submittedName>
</protein>
<reference evidence="1" key="1">
    <citation type="journal article" date="2020" name="Fungal Divers.">
        <title>Resolving the Mortierellaceae phylogeny through synthesis of multi-gene phylogenetics and phylogenomics.</title>
        <authorList>
            <person name="Vandepol N."/>
            <person name="Liber J."/>
            <person name="Desiro A."/>
            <person name="Na H."/>
            <person name="Kennedy M."/>
            <person name="Barry K."/>
            <person name="Grigoriev I.V."/>
            <person name="Miller A.N."/>
            <person name="O'Donnell K."/>
            <person name="Stajich J.E."/>
            <person name="Bonito G."/>
        </authorList>
    </citation>
    <scope>NUCLEOTIDE SEQUENCE</scope>
    <source>
        <strain evidence="1">NRRL 2769</strain>
    </source>
</reference>
<dbReference type="Proteomes" id="UP000703661">
    <property type="component" value="Unassembled WGS sequence"/>
</dbReference>
<comment type="caution">
    <text evidence="1">The sequence shown here is derived from an EMBL/GenBank/DDBJ whole genome shotgun (WGS) entry which is preliminary data.</text>
</comment>
<proteinExistence type="predicted"/>
<sequence>MTEGGDGGGHGLSLAVGSESGDVSYWKLVEIESLDLDTSHSDRTIPSRHDVYHGNKHENNSDKVGERVCEKTYKLLMQWTTAYGKLNAEGAIIEGTKGLGRSNLRLLKQHGACGEAAAPLDFHQAVTQVMRSKNVLSKFGARQTTENVNQVNEG</sequence>
<keyword evidence="2" id="KW-1185">Reference proteome</keyword>
<evidence type="ECO:0000313" key="2">
    <source>
        <dbReference type="Proteomes" id="UP000703661"/>
    </source>
</evidence>
<dbReference type="EMBL" id="JAAAID010000233">
    <property type="protein sequence ID" value="KAG0020203.1"/>
    <property type="molecule type" value="Genomic_DNA"/>
</dbReference>
<organism evidence="1 2">
    <name type="scientific">Entomortierella chlamydospora</name>
    <dbReference type="NCBI Taxonomy" id="101097"/>
    <lineage>
        <taxon>Eukaryota</taxon>
        <taxon>Fungi</taxon>
        <taxon>Fungi incertae sedis</taxon>
        <taxon>Mucoromycota</taxon>
        <taxon>Mortierellomycotina</taxon>
        <taxon>Mortierellomycetes</taxon>
        <taxon>Mortierellales</taxon>
        <taxon>Mortierellaceae</taxon>
        <taxon>Entomortierella</taxon>
    </lineage>
</organism>
<evidence type="ECO:0000313" key="1">
    <source>
        <dbReference type="EMBL" id="KAG0020203.1"/>
    </source>
</evidence>
<gene>
    <name evidence="1" type="ORF">BGZ80_004603</name>
</gene>
<accession>A0A9P6T312</accession>
<dbReference type="AlphaFoldDB" id="A0A9P6T312"/>
<dbReference type="OrthoDB" id="10693578at2759"/>